<gene>
    <name evidence="1" type="ORF">PQO03_17395</name>
</gene>
<keyword evidence="2" id="KW-1185">Reference proteome</keyword>
<organism evidence="1 2">
    <name type="scientific">Lentisphaera profundi</name>
    <dbReference type="NCBI Taxonomy" id="1658616"/>
    <lineage>
        <taxon>Bacteria</taxon>
        <taxon>Pseudomonadati</taxon>
        <taxon>Lentisphaerota</taxon>
        <taxon>Lentisphaeria</taxon>
        <taxon>Lentisphaerales</taxon>
        <taxon>Lentisphaeraceae</taxon>
        <taxon>Lentisphaera</taxon>
    </lineage>
</organism>
<reference evidence="1 2" key="1">
    <citation type="submission" date="2023-02" db="EMBL/GenBank/DDBJ databases">
        <title>Genome sequence of Lentisphaera profundi SAORIC-696.</title>
        <authorList>
            <person name="Kim e."/>
            <person name="Cho J.-C."/>
            <person name="Choi A."/>
            <person name="Kang I."/>
        </authorList>
    </citation>
    <scope>NUCLEOTIDE SEQUENCE [LARGE SCALE GENOMIC DNA]</scope>
    <source>
        <strain evidence="1 2">SAORIC-696</strain>
    </source>
</reference>
<dbReference type="EMBL" id="CP117812">
    <property type="protein sequence ID" value="WDE97605.1"/>
    <property type="molecule type" value="Genomic_DNA"/>
</dbReference>
<evidence type="ECO:0000313" key="2">
    <source>
        <dbReference type="Proteomes" id="UP001214250"/>
    </source>
</evidence>
<dbReference type="Proteomes" id="UP001214250">
    <property type="component" value="Chromosome 2"/>
</dbReference>
<evidence type="ECO:0000313" key="1">
    <source>
        <dbReference type="EMBL" id="WDE97605.1"/>
    </source>
</evidence>
<protein>
    <submittedName>
        <fullName evidence="1">Uncharacterized protein</fullName>
    </submittedName>
</protein>
<dbReference type="RefSeq" id="WP_274152097.1">
    <property type="nucleotide sequence ID" value="NZ_CP117812.1"/>
</dbReference>
<dbReference type="Gene3D" id="3.40.50.1820">
    <property type="entry name" value="alpha/beta hydrolase"/>
    <property type="match status" value="1"/>
</dbReference>
<name>A0ABY7VTV2_9BACT</name>
<dbReference type="InterPro" id="IPR029058">
    <property type="entry name" value="AB_hydrolase_fold"/>
</dbReference>
<sequence length="406" mass="46722">MKTDDNLKLYQKTVSAQSYWPYITAPTLFLGASNDFNSPTELIIKSMNLLPSKTTSALALAPHLNHRFTTGTNNARFYWMESHLKNDFLFPANPNAELKLNNKNKIPFFSVTLDPKCKYEVDQVKIYYGFSRDPRIRFWRTAKARKNKNTYSAFLHIYDQNEPLFAFANVTYKTGKTLPARPGVPTSDLLTLSSNYFSIHPDELKKSGIKSTSKNYRTLDDFTKGMQDWYILGDNNPQHWFMSTRKVIDPSFMGPQNATLRIQLTQDTPGNSIAIGVKVNTWQGYTGRKPDEYVSLVDLSNKGKNIVSLKVEDFINKKGQLMKNWDELTELYFTPANKKNRKSKKWTGKMPKLHKIEWLGGLNTKLPYPHEKRNNLNSKGNISFDDQFQQAIDDSVLLEKNDKNLN</sequence>
<proteinExistence type="predicted"/>
<accession>A0ABY7VTV2</accession>